<dbReference type="AlphaFoldDB" id="A0A424YDU4"/>
<comment type="caution">
    <text evidence="5">The sequence shown here is derived from an EMBL/GenBank/DDBJ whole genome shotgun (WGS) entry which is preliminary data.</text>
</comment>
<dbReference type="GO" id="GO:0016020">
    <property type="term" value="C:membrane"/>
    <property type="evidence" value="ECO:0007669"/>
    <property type="project" value="UniProtKB-SubCell"/>
</dbReference>
<comment type="subcellular location">
    <subcellularLocation>
        <location evidence="1">Membrane</location>
        <topology evidence="1">Multi-pass membrane protein</topology>
    </subcellularLocation>
</comment>
<evidence type="ECO:0000313" key="5">
    <source>
        <dbReference type="EMBL" id="RQD75652.1"/>
    </source>
</evidence>
<sequence length="289" mass="32206">PEKQEGEEYKRYVENLGRRLAHNPHLEGLYVDPQDISSIEKALVRLNEKADENIKSASSNVFIMTAISQYGALDTFIVLIAQFRMLWQVMTLYNQRPNLREIFYLFSNVFATAFLASRIENIDILDDQLEPVIATIMGSSLTSLAPTFSATTTIVVNSVIQGSANAFLTLRVGIITKMYCSSLIQQEKSTLRRAAAVQAASMLGRVLGESGQTVSKIILRAAARAGVKPFRYGQDIITKTGQSTWKAGKYTVKKGGGLVRDLTSLLRQKSNNLNDLFFKKKDPRDSEQE</sequence>
<keyword evidence="3" id="KW-1133">Transmembrane helix</keyword>
<gene>
    <name evidence="5" type="ORF">D5R97_05675</name>
</gene>
<accession>A0A424YDU4</accession>
<protein>
    <submittedName>
        <fullName evidence="5">DUF697 domain-containing protein</fullName>
    </submittedName>
</protein>
<dbReference type="EMBL" id="QZAA01000149">
    <property type="protein sequence ID" value="RQD75652.1"/>
    <property type="molecule type" value="Genomic_DNA"/>
</dbReference>
<keyword evidence="2" id="KW-0812">Transmembrane</keyword>
<dbReference type="Pfam" id="PF05128">
    <property type="entry name" value="DUF697"/>
    <property type="match status" value="1"/>
</dbReference>
<evidence type="ECO:0000256" key="1">
    <source>
        <dbReference type="ARBA" id="ARBA00004141"/>
    </source>
</evidence>
<feature type="non-terminal residue" evidence="5">
    <location>
        <position position="1"/>
    </location>
</feature>
<dbReference type="Proteomes" id="UP000285138">
    <property type="component" value="Unassembled WGS sequence"/>
</dbReference>
<reference evidence="5 6" key="1">
    <citation type="submission" date="2018-08" db="EMBL/GenBank/DDBJ databases">
        <title>The metabolism and importance of syntrophic acetate oxidation coupled to methane or sulfide production in haloalkaline environments.</title>
        <authorList>
            <person name="Timmers P.H.A."/>
            <person name="Vavourakis C.D."/>
            <person name="Sorokin D.Y."/>
            <person name="Sinninghe Damste J.S."/>
            <person name="Muyzer G."/>
            <person name="Stams A.J.M."/>
            <person name="Plugge C.M."/>
        </authorList>
    </citation>
    <scope>NUCLEOTIDE SEQUENCE [LARGE SCALE GENOMIC DNA]</scope>
    <source>
        <strain evidence="5">MSAO_Bac1</strain>
    </source>
</reference>
<keyword evidence="4" id="KW-0472">Membrane</keyword>
<organism evidence="5 6">
    <name type="scientific">Candidatus Syntrophonatronum acetioxidans</name>
    <dbReference type="NCBI Taxonomy" id="1795816"/>
    <lineage>
        <taxon>Bacteria</taxon>
        <taxon>Bacillati</taxon>
        <taxon>Bacillota</taxon>
        <taxon>Clostridia</taxon>
        <taxon>Eubacteriales</taxon>
        <taxon>Syntrophomonadaceae</taxon>
        <taxon>Candidatus Syntrophonatronum</taxon>
    </lineage>
</organism>
<evidence type="ECO:0000256" key="2">
    <source>
        <dbReference type="ARBA" id="ARBA00022692"/>
    </source>
</evidence>
<evidence type="ECO:0000256" key="3">
    <source>
        <dbReference type="ARBA" id="ARBA00022989"/>
    </source>
</evidence>
<proteinExistence type="predicted"/>
<name>A0A424YDU4_9FIRM</name>
<evidence type="ECO:0000313" key="6">
    <source>
        <dbReference type="Proteomes" id="UP000285138"/>
    </source>
</evidence>
<dbReference type="InterPro" id="IPR021147">
    <property type="entry name" value="DUF697"/>
</dbReference>
<evidence type="ECO:0000256" key="4">
    <source>
        <dbReference type="ARBA" id="ARBA00023136"/>
    </source>
</evidence>